<name>A0A3S4FFW4_9BRAD</name>
<accession>A0A3S4FFW4</accession>
<dbReference type="PRINTS" id="PR00035">
    <property type="entry name" value="HTHGNTR"/>
</dbReference>
<keyword evidence="1" id="KW-0805">Transcription regulation</keyword>
<dbReference type="GO" id="GO:0003700">
    <property type="term" value="F:DNA-binding transcription factor activity"/>
    <property type="evidence" value="ECO:0007669"/>
    <property type="project" value="InterPro"/>
</dbReference>
<sequence length="290" mass="31886">MARAPVSGSNSARPRKAPGRPRRRAPDADSRVPRYLQVASVLRRRLRDGVWAVGDRIATLEELEREFDVARVTVRQAIDLLQTEGLLRSHQGRGTFVTKSVESSRWLKLATDWESLVSMIRENVPHRLAAGPDGGGPRIAEHEGRPATSYRFLRSLQKRGTEPFGYARVHLSRDVWSKAPRQFAARAALVVLAEMPDLRIARAHQTLTIGAADVETARLLGIALNAPTAEARCVVTDADGVVIYVGEITYRGDCVSLDIELRGPAAVSRDGHSGTSLRPRDRVAGPERRG</sequence>
<dbReference type="CDD" id="cd07377">
    <property type="entry name" value="WHTH_GntR"/>
    <property type="match status" value="1"/>
</dbReference>
<dbReference type="InterPro" id="IPR028978">
    <property type="entry name" value="Chorismate_lyase_/UTRA_dom_sf"/>
</dbReference>
<feature type="compositionally biased region" description="Basic residues" evidence="4">
    <location>
        <begin position="13"/>
        <end position="23"/>
    </location>
</feature>
<evidence type="ECO:0000313" key="6">
    <source>
        <dbReference type="EMBL" id="VCU11223.1"/>
    </source>
</evidence>
<dbReference type="InterPro" id="IPR050679">
    <property type="entry name" value="Bact_HTH_transcr_reg"/>
</dbReference>
<evidence type="ECO:0000256" key="2">
    <source>
        <dbReference type="ARBA" id="ARBA00023125"/>
    </source>
</evidence>
<organism evidence="6 7">
    <name type="scientific">Rhodoplanes serenus</name>
    <dbReference type="NCBI Taxonomy" id="200615"/>
    <lineage>
        <taxon>Bacteria</taxon>
        <taxon>Pseudomonadati</taxon>
        <taxon>Pseudomonadota</taxon>
        <taxon>Alphaproteobacteria</taxon>
        <taxon>Hyphomicrobiales</taxon>
        <taxon>Nitrobacteraceae</taxon>
        <taxon>Rhodoplanes</taxon>
    </lineage>
</organism>
<feature type="domain" description="HTH gntR-type" evidence="5">
    <location>
        <begin position="32"/>
        <end position="100"/>
    </location>
</feature>
<dbReference type="GO" id="GO:0045892">
    <property type="term" value="P:negative regulation of DNA-templated transcription"/>
    <property type="evidence" value="ECO:0007669"/>
    <property type="project" value="TreeGrafter"/>
</dbReference>
<evidence type="ECO:0000313" key="7">
    <source>
        <dbReference type="Proteomes" id="UP000289200"/>
    </source>
</evidence>
<dbReference type="SMART" id="SM00866">
    <property type="entry name" value="UTRA"/>
    <property type="match status" value="1"/>
</dbReference>
<comment type="caution">
    <text evidence="6">The sequence shown here is derived from an EMBL/GenBank/DDBJ whole genome shotgun (WGS) entry which is preliminary data.</text>
</comment>
<dbReference type="SUPFAM" id="SSF46785">
    <property type="entry name" value="Winged helix' DNA-binding domain"/>
    <property type="match status" value="1"/>
</dbReference>
<reference evidence="7" key="1">
    <citation type="submission" date="2018-10" db="EMBL/GenBank/DDBJ databases">
        <authorList>
            <person name="Peiro R."/>
            <person name="Begona"/>
            <person name="Cbmso G."/>
            <person name="Lopez M."/>
            <person name="Gonzalez S."/>
            <person name="Sacristan E."/>
            <person name="Castillo E."/>
        </authorList>
    </citation>
    <scope>NUCLEOTIDE SEQUENCE [LARGE SCALE GENOMIC DNA]</scope>
</reference>
<dbReference type="InterPro" id="IPR036388">
    <property type="entry name" value="WH-like_DNA-bd_sf"/>
</dbReference>
<dbReference type="Pfam" id="PF07702">
    <property type="entry name" value="UTRA"/>
    <property type="match status" value="1"/>
</dbReference>
<gene>
    <name evidence="6" type="primary">yvoA_6</name>
    <name evidence="6" type="ORF">RHODGE_RHODGE_04754</name>
</gene>
<proteinExistence type="predicted"/>
<evidence type="ECO:0000256" key="4">
    <source>
        <dbReference type="SAM" id="MobiDB-lite"/>
    </source>
</evidence>
<dbReference type="Gene3D" id="1.10.10.10">
    <property type="entry name" value="Winged helix-like DNA-binding domain superfamily/Winged helix DNA-binding domain"/>
    <property type="match status" value="1"/>
</dbReference>
<dbReference type="Pfam" id="PF00392">
    <property type="entry name" value="GntR"/>
    <property type="match status" value="1"/>
</dbReference>
<dbReference type="GO" id="GO:0003677">
    <property type="term" value="F:DNA binding"/>
    <property type="evidence" value="ECO:0007669"/>
    <property type="project" value="UniProtKB-KW"/>
</dbReference>
<feature type="region of interest" description="Disordered" evidence="4">
    <location>
        <begin position="1"/>
        <end position="31"/>
    </location>
</feature>
<dbReference type="PANTHER" id="PTHR44846">
    <property type="entry name" value="MANNOSYL-D-GLYCERATE TRANSPORT/METABOLISM SYSTEM REPRESSOR MNGR-RELATED"/>
    <property type="match status" value="1"/>
</dbReference>
<protein>
    <submittedName>
        <fullName evidence="6">HTH-type transcriptional repressor YvoA</fullName>
    </submittedName>
</protein>
<keyword evidence="3" id="KW-0804">Transcription</keyword>
<dbReference type="InterPro" id="IPR011663">
    <property type="entry name" value="UTRA"/>
</dbReference>
<keyword evidence="7" id="KW-1185">Reference proteome</keyword>
<dbReference type="PROSITE" id="PS50949">
    <property type="entry name" value="HTH_GNTR"/>
    <property type="match status" value="1"/>
</dbReference>
<dbReference type="RefSeq" id="WP_129611490.1">
    <property type="nucleotide sequence ID" value="NZ_UWOC01000203.1"/>
</dbReference>
<dbReference type="Gene3D" id="3.40.1410.10">
    <property type="entry name" value="Chorismate lyase-like"/>
    <property type="match status" value="1"/>
</dbReference>
<dbReference type="Proteomes" id="UP000289200">
    <property type="component" value="Unassembled WGS sequence"/>
</dbReference>
<evidence type="ECO:0000256" key="3">
    <source>
        <dbReference type="ARBA" id="ARBA00023163"/>
    </source>
</evidence>
<dbReference type="SUPFAM" id="SSF64288">
    <property type="entry name" value="Chorismate lyase-like"/>
    <property type="match status" value="1"/>
</dbReference>
<dbReference type="InterPro" id="IPR036390">
    <property type="entry name" value="WH_DNA-bd_sf"/>
</dbReference>
<dbReference type="InterPro" id="IPR000524">
    <property type="entry name" value="Tscrpt_reg_HTH_GntR"/>
</dbReference>
<evidence type="ECO:0000259" key="5">
    <source>
        <dbReference type="PROSITE" id="PS50949"/>
    </source>
</evidence>
<dbReference type="PANTHER" id="PTHR44846:SF17">
    <property type="entry name" value="GNTR-FAMILY TRANSCRIPTIONAL REGULATOR"/>
    <property type="match status" value="1"/>
</dbReference>
<feature type="compositionally biased region" description="Basic and acidic residues" evidence="4">
    <location>
        <begin position="278"/>
        <end position="290"/>
    </location>
</feature>
<dbReference type="OrthoDB" id="9794015at2"/>
<dbReference type="SMART" id="SM00345">
    <property type="entry name" value="HTH_GNTR"/>
    <property type="match status" value="1"/>
</dbReference>
<dbReference type="AlphaFoldDB" id="A0A3S4FFW4"/>
<dbReference type="EMBL" id="UWOC01000203">
    <property type="protein sequence ID" value="VCU11223.1"/>
    <property type="molecule type" value="Genomic_DNA"/>
</dbReference>
<feature type="region of interest" description="Disordered" evidence="4">
    <location>
        <begin position="266"/>
        <end position="290"/>
    </location>
</feature>
<keyword evidence="2" id="KW-0238">DNA-binding</keyword>
<evidence type="ECO:0000256" key="1">
    <source>
        <dbReference type="ARBA" id="ARBA00023015"/>
    </source>
</evidence>